<dbReference type="Pfam" id="PF17957">
    <property type="entry name" value="Big_7"/>
    <property type="match status" value="1"/>
</dbReference>
<dbReference type="InterPro" id="IPR013783">
    <property type="entry name" value="Ig-like_fold"/>
</dbReference>
<evidence type="ECO:0000256" key="1">
    <source>
        <dbReference type="SAM" id="SignalP"/>
    </source>
</evidence>
<evidence type="ECO:0000313" key="2">
    <source>
        <dbReference type="EMBL" id="RDV11945.1"/>
    </source>
</evidence>
<dbReference type="Gene3D" id="2.60.40.10">
    <property type="entry name" value="Immunoglobulins"/>
    <property type="match status" value="1"/>
</dbReference>
<gene>
    <name evidence="2" type="ORF">DXT99_23265</name>
</gene>
<reference evidence="3" key="1">
    <citation type="submission" date="2018-08" db="EMBL/GenBank/DDBJ databases">
        <authorList>
            <person name="Liu Z.-W."/>
            <person name="Du Z.-J."/>
        </authorList>
    </citation>
    <scope>NUCLEOTIDE SEQUENCE [LARGE SCALE GENOMIC DNA]</scope>
    <source>
        <strain evidence="3">H4X</strain>
    </source>
</reference>
<sequence length="133" mass="14594">MKIKSILASLGVLLMLTSCEYLFEDESLQPDGSVPYLVVNAPANSQSLRTGEQLRISVTASDKDSVSYMRFTVKGASAETPLVDFTKVLRKRVVEFDTLVSMDNANSGTYSLGVDATDRKTNRSYKEVSVTVK</sequence>
<keyword evidence="1" id="KW-0732">Signal</keyword>
<protein>
    <recommendedName>
        <fullName evidence="4">DUF4625 domain-containing protein</fullName>
    </recommendedName>
</protein>
<dbReference type="OrthoDB" id="852500at2"/>
<accession>A0A3D8L3M3</accession>
<organism evidence="2 3">
    <name type="scientific">Pontibacter diazotrophicus</name>
    <dbReference type="NCBI Taxonomy" id="1400979"/>
    <lineage>
        <taxon>Bacteria</taxon>
        <taxon>Pseudomonadati</taxon>
        <taxon>Bacteroidota</taxon>
        <taxon>Cytophagia</taxon>
        <taxon>Cytophagales</taxon>
        <taxon>Hymenobacteraceae</taxon>
        <taxon>Pontibacter</taxon>
    </lineage>
</organism>
<proteinExistence type="predicted"/>
<feature type="signal peptide" evidence="1">
    <location>
        <begin position="1"/>
        <end position="23"/>
    </location>
</feature>
<dbReference type="RefSeq" id="WP_115567992.1">
    <property type="nucleotide sequence ID" value="NZ_QRGR01000036.1"/>
</dbReference>
<name>A0A3D8L3M3_9BACT</name>
<dbReference type="Proteomes" id="UP000256708">
    <property type="component" value="Unassembled WGS sequence"/>
</dbReference>
<evidence type="ECO:0000313" key="3">
    <source>
        <dbReference type="Proteomes" id="UP000256708"/>
    </source>
</evidence>
<feature type="chain" id="PRO_5017714777" description="DUF4625 domain-containing protein" evidence="1">
    <location>
        <begin position="24"/>
        <end position="133"/>
    </location>
</feature>
<comment type="caution">
    <text evidence="2">The sequence shown here is derived from an EMBL/GenBank/DDBJ whole genome shotgun (WGS) entry which is preliminary data.</text>
</comment>
<evidence type="ECO:0008006" key="4">
    <source>
        <dbReference type="Google" id="ProtNLM"/>
    </source>
</evidence>
<dbReference type="AlphaFoldDB" id="A0A3D8L3M3"/>
<dbReference type="EMBL" id="QRGR01000036">
    <property type="protein sequence ID" value="RDV11945.1"/>
    <property type="molecule type" value="Genomic_DNA"/>
</dbReference>
<keyword evidence="3" id="KW-1185">Reference proteome</keyword>
<dbReference type="PROSITE" id="PS51257">
    <property type="entry name" value="PROKAR_LIPOPROTEIN"/>
    <property type="match status" value="1"/>
</dbReference>